<dbReference type="PRINTS" id="PR00081">
    <property type="entry name" value="GDHRDH"/>
</dbReference>
<evidence type="ECO:0000256" key="1">
    <source>
        <dbReference type="ARBA" id="ARBA00006484"/>
    </source>
</evidence>
<dbReference type="Proteomes" id="UP001610563">
    <property type="component" value="Unassembled WGS sequence"/>
</dbReference>
<keyword evidence="3" id="KW-0560">Oxidoreductase</keyword>
<keyword evidence="5" id="KW-1185">Reference proteome</keyword>
<dbReference type="InterPro" id="IPR020904">
    <property type="entry name" value="Sc_DH/Rdtase_CS"/>
</dbReference>
<evidence type="ECO:0000256" key="2">
    <source>
        <dbReference type="ARBA" id="ARBA00022857"/>
    </source>
</evidence>
<keyword evidence="2" id="KW-0521">NADP</keyword>
<gene>
    <name evidence="4" type="ORF">BJX66DRAFT_302415</name>
</gene>
<comment type="caution">
    <text evidence="4">The sequence shown here is derived from an EMBL/GenBank/DDBJ whole genome shotgun (WGS) entry which is preliminary data.</text>
</comment>
<dbReference type="InterPro" id="IPR002347">
    <property type="entry name" value="SDR_fam"/>
</dbReference>
<dbReference type="PANTHER" id="PTHR43180">
    <property type="entry name" value="3-OXOACYL-(ACYL-CARRIER-PROTEIN) REDUCTASE (AFU_ORTHOLOGUE AFUA_6G11210)"/>
    <property type="match status" value="1"/>
</dbReference>
<dbReference type="Pfam" id="PF00106">
    <property type="entry name" value="adh_short"/>
    <property type="match status" value="1"/>
</dbReference>
<proteinExistence type="inferred from homology"/>
<evidence type="ECO:0000313" key="5">
    <source>
        <dbReference type="Proteomes" id="UP001610563"/>
    </source>
</evidence>
<dbReference type="InterPro" id="IPR036291">
    <property type="entry name" value="NAD(P)-bd_dom_sf"/>
</dbReference>
<dbReference type="EMBL" id="JBFTWV010000037">
    <property type="protein sequence ID" value="KAL2795209.1"/>
    <property type="molecule type" value="Genomic_DNA"/>
</dbReference>
<organism evidence="4 5">
    <name type="scientific">Aspergillus keveii</name>
    <dbReference type="NCBI Taxonomy" id="714993"/>
    <lineage>
        <taxon>Eukaryota</taxon>
        <taxon>Fungi</taxon>
        <taxon>Dikarya</taxon>
        <taxon>Ascomycota</taxon>
        <taxon>Pezizomycotina</taxon>
        <taxon>Eurotiomycetes</taxon>
        <taxon>Eurotiomycetidae</taxon>
        <taxon>Eurotiales</taxon>
        <taxon>Aspergillaceae</taxon>
        <taxon>Aspergillus</taxon>
        <taxon>Aspergillus subgen. Nidulantes</taxon>
    </lineage>
</organism>
<name>A0ABR4G948_9EURO</name>
<dbReference type="Gene3D" id="3.40.50.720">
    <property type="entry name" value="NAD(P)-binding Rossmann-like Domain"/>
    <property type="match status" value="1"/>
</dbReference>
<accession>A0ABR4G948</accession>
<dbReference type="PROSITE" id="PS00061">
    <property type="entry name" value="ADH_SHORT"/>
    <property type="match status" value="1"/>
</dbReference>
<sequence length="310" mass="32777">MAITPLSPIDPSNLKGLSILITGGASGLGQHAATFFAKSGAFVTIADIQDGSAIASELSEQGYKVQFVHCDITNWDSQVSAFQAALRFSPTKTLDAVAAFAGVDGTGHLVDHVAATEPTLDTPPPIPSLAPIEVNLKGTFYTATLALHYFRLEPQNLSTNVTPEFKTKSLTIVSSLAGYVDDTHSTAYTASKFGSRGLFRGIRAQAHSQHNVRVNAICPWAMKTPMIEAALGRMADFGILPDKGITLVPHDVLSQALGRIVLDEDLHGRAIAIVPEGAVDLGDDIDGSYAGPMLVELMALRKAAGDFLHS</sequence>
<dbReference type="SUPFAM" id="SSF51735">
    <property type="entry name" value="NAD(P)-binding Rossmann-fold domains"/>
    <property type="match status" value="1"/>
</dbReference>
<reference evidence="4 5" key="1">
    <citation type="submission" date="2024-07" db="EMBL/GenBank/DDBJ databases">
        <title>Section-level genome sequencing and comparative genomics of Aspergillus sections Usti and Cavernicolus.</title>
        <authorList>
            <consortium name="Lawrence Berkeley National Laboratory"/>
            <person name="Nybo J.L."/>
            <person name="Vesth T.C."/>
            <person name="Theobald S."/>
            <person name="Frisvad J.C."/>
            <person name="Larsen T.O."/>
            <person name="Kjaerboelling I."/>
            <person name="Rothschild-Mancinelli K."/>
            <person name="Lyhne E.K."/>
            <person name="Kogle M.E."/>
            <person name="Barry K."/>
            <person name="Clum A."/>
            <person name="Na H."/>
            <person name="Ledsgaard L."/>
            <person name="Lin J."/>
            <person name="Lipzen A."/>
            <person name="Kuo A."/>
            <person name="Riley R."/>
            <person name="Mondo S."/>
            <person name="Labutti K."/>
            <person name="Haridas S."/>
            <person name="Pangalinan J."/>
            <person name="Salamov A.A."/>
            <person name="Simmons B.A."/>
            <person name="Magnuson J.K."/>
            <person name="Chen J."/>
            <person name="Drula E."/>
            <person name="Henrissat B."/>
            <person name="Wiebenga A."/>
            <person name="Lubbers R.J."/>
            <person name="Gomes A.C."/>
            <person name="Makela M.R."/>
            <person name="Stajich J."/>
            <person name="Grigoriev I.V."/>
            <person name="Mortensen U.H."/>
            <person name="De Vries R.P."/>
            <person name="Baker S.E."/>
            <person name="Andersen M.R."/>
        </authorList>
    </citation>
    <scope>NUCLEOTIDE SEQUENCE [LARGE SCALE GENOMIC DNA]</scope>
    <source>
        <strain evidence="4 5">CBS 209.92</strain>
    </source>
</reference>
<evidence type="ECO:0000313" key="4">
    <source>
        <dbReference type="EMBL" id="KAL2795209.1"/>
    </source>
</evidence>
<protein>
    <submittedName>
        <fullName evidence="4">Uncharacterized protein</fullName>
    </submittedName>
</protein>
<dbReference type="PANTHER" id="PTHR43180:SF31">
    <property type="entry name" value="CHAIN DEHYDROGENASE_REDUCTASE, PUTATIVE (AFU_ORTHOLOGUE AFUA_2G16570)-RELATED"/>
    <property type="match status" value="1"/>
</dbReference>
<evidence type="ECO:0000256" key="3">
    <source>
        <dbReference type="ARBA" id="ARBA00023002"/>
    </source>
</evidence>
<comment type="similarity">
    <text evidence="1">Belongs to the short-chain dehydrogenases/reductases (SDR) family.</text>
</comment>